<evidence type="ECO:0000256" key="11">
    <source>
        <dbReference type="ARBA" id="ARBA00023014"/>
    </source>
</evidence>
<dbReference type="InterPro" id="IPR040072">
    <property type="entry name" value="Methyltransferase_A"/>
</dbReference>
<dbReference type="PANTHER" id="PTHR30544">
    <property type="entry name" value="23S RRNA METHYLTRANSFERASE"/>
    <property type="match status" value="1"/>
</dbReference>
<keyword evidence="8" id="KW-0949">S-adenosyl-L-methionine</keyword>
<evidence type="ECO:0000256" key="9">
    <source>
        <dbReference type="ARBA" id="ARBA00022723"/>
    </source>
</evidence>
<evidence type="ECO:0000259" key="14">
    <source>
        <dbReference type="PROSITE" id="PS51918"/>
    </source>
</evidence>
<dbReference type="SUPFAM" id="SSF102114">
    <property type="entry name" value="Radical SAM enzymes"/>
    <property type="match status" value="1"/>
</dbReference>
<dbReference type="PANTHER" id="PTHR30544:SF5">
    <property type="entry name" value="RADICAL SAM CORE DOMAIN-CONTAINING PROTEIN"/>
    <property type="match status" value="1"/>
</dbReference>
<keyword evidence="11" id="KW-0411">Iron-sulfur</keyword>
<feature type="compositionally biased region" description="Low complexity" evidence="13">
    <location>
        <begin position="121"/>
        <end position="139"/>
    </location>
</feature>
<name>A0A1D1ZXB8_AUXPR</name>
<dbReference type="GO" id="GO:0070475">
    <property type="term" value="P:rRNA base methylation"/>
    <property type="evidence" value="ECO:0007669"/>
    <property type="project" value="InterPro"/>
</dbReference>
<reference evidence="15" key="1">
    <citation type="submission" date="2015-08" db="EMBL/GenBank/DDBJ databases">
        <authorList>
            <person name="Babu N.S."/>
            <person name="Beckwith C.J."/>
            <person name="Beseler K.G."/>
            <person name="Brison A."/>
            <person name="Carone J.V."/>
            <person name="Caskin T.P."/>
            <person name="Diamond M."/>
            <person name="Durham M.E."/>
            <person name="Foxe J.M."/>
            <person name="Go M."/>
            <person name="Henderson B.A."/>
            <person name="Jones I.B."/>
            <person name="McGettigan J.A."/>
            <person name="Micheletti S.J."/>
            <person name="Nasrallah M.E."/>
            <person name="Ortiz D."/>
            <person name="Piller C.R."/>
            <person name="Privatt S.R."/>
            <person name="Schneider S.L."/>
            <person name="Sharp S."/>
            <person name="Smith T.C."/>
            <person name="Stanton J.D."/>
            <person name="Ullery H.E."/>
            <person name="Wilson R.J."/>
            <person name="Serrano M.G."/>
            <person name="Buck G."/>
            <person name="Lee V."/>
            <person name="Wang Y."/>
            <person name="Carvalho R."/>
            <person name="Voegtly L."/>
            <person name="Shi R."/>
            <person name="Duckworth R."/>
            <person name="Johnson A."/>
            <person name="Loviza R."/>
            <person name="Walstead R."/>
            <person name="Shah Z."/>
            <person name="Kiflezghi M."/>
            <person name="Wade K."/>
            <person name="Ball S.L."/>
            <person name="Bradley K.W."/>
            <person name="Asai D.J."/>
            <person name="Bowman C.A."/>
            <person name="Russell D.A."/>
            <person name="Pope W.H."/>
            <person name="Jacobs-Sera D."/>
            <person name="Hendrix R.W."/>
            <person name="Hatfull G.F."/>
        </authorList>
    </citation>
    <scope>NUCLEOTIDE SEQUENCE</scope>
</reference>
<comment type="subcellular location">
    <subcellularLocation>
        <location evidence="2">Cytoplasm</location>
    </subcellularLocation>
</comment>
<protein>
    <recommendedName>
        <fullName evidence="14">Radical SAM core domain-containing protein</fullName>
    </recommendedName>
</protein>
<evidence type="ECO:0000256" key="1">
    <source>
        <dbReference type="ARBA" id="ARBA00001966"/>
    </source>
</evidence>
<dbReference type="GO" id="GO:0008173">
    <property type="term" value="F:RNA methyltransferase activity"/>
    <property type="evidence" value="ECO:0007669"/>
    <property type="project" value="InterPro"/>
</dbReference>
<dbReference type="InterPro" id="IPR006638">
    <property type="entry name" value="Elp3/MiaA/NifB-like_rSAM"/>
</dbReference>
<feature type="compositionally biased region" description="Polar residues" evidence="13">
    <location>
        <begin position="96"/>
        <end position="105"/>
    </location>
</feature>
<organism evidence="15">
    <name type="scientific">Auxenochlorella protothecoides</name>
    <name type="common">Green microalga</name>
    <name type="synonym">Chlorella protothecoides</name>
    <dbReference type="NCBI Taxonomy" id="3075"/>
    <lineage>
        <taxon>Eukaryota</taxon>
        <taxon>Viridiplantae</taxon>
        <taxon>Chlorophyta</taxon>
        <taxon>core chlorophytes</taxon>
        <taxon>Trebouxiophyceae</taxon>
        <taxon>Chlorellales</taxon>
        <taxon>Chlorellaceae</taxon>
        <taxon>Auxenochlorella</taxon>
    </lineage>
</organism>
<dbReference type="InterPro" id="IPR058240">
    <property type="entry name" value="rSAM_sf"/>
</dbReference>
<dbReference type="GO" id="GO:0051539">
    <property type="term" value="F:4 iron, 4 sulfur cluster binding"/>
    <property type="evidence" value="ECO:0007669"/>
    <property type="project" value="UniProtKB-KW"/>
</dbReference>
<dbReference type="InterPro" id="IPR007197">
    <property type="entry name" value="rSAM"/>
</dbReference>
<evidence type="ECO:0000256" key="10">
    <source>
        <dbReference type="ARBA" id="ARBA00023004"/>
    </source>
</evidence>
<dbReference type="InterPro" id="IPR027492">
    <property type="entry name" value="RNA_MTrfase_RlmN"/>
</dbReference>
<evidence type="ECO:0000256" key="6">
    <source>
        <dbReference type="ARBA" id="ARBA00022603"/>
    </source>
</evidence>
<dbReference type="InterPro" id="IPR013785">
    <property type="entry name" value="Aldolase_TIM"/>
</dbReference>
<dbReference type="InterPro" id="IPR004383">
    <property type="entry name" value="rRNA_lsu_MTrfase_RlmN/Cfr"/>
</dbReference>
<dbReference type="GO" id="GO:0005737">
    <property type="term" value="C:cytoplasm"/>
    <property type="evidence" value="ECO:0007669"/>
    <property type="project" value="UniProtKB-SubCell"/>
</dbReference>
<keyword evidence="12" id="KW-1015">Disulfide bond</keyword>
<dbReference type="HAMAP" id="MF_01849">
    <property type="entry name" value="RNA_methyltr_RlmN"/>
    <property type="match status" value="1"/>
</dbReference>
<evidence type="ECO:0000256" key="5">
    <source>
        <dbReference type="ARBA" id="ARBA00022552"/>
    </source>
</evidence>
<keyword evidence="7" id="KW-0808">Transferase</keyword>
<dbReference type="SFLD" id="SFLDF00275">
    <property type="entry name" value="adenosine_C2_methyltransferase"/>
    <property type="match status" value="1"/>
</dbReference>
<dbReference type="SMART" id="SM00729">
    <property type="entry name" value="Elp3"/>
    <property type="match status" value="1"/>
</dbReference>
<accession>A0A1D1ZXB8</accession>
<evidence type="ECO:0000256" key="13">
    <source>
        <dbReference type="SAM" id="MobiDB-lite"/>
    </source>
</evidence>
<evidence type="ECO:0000256" key="7">
    <source>
        <dbReference type="ARBA" id="ARBA00022679"/>
    </source>
</evidence>
<dbReference type="PROSITE" id="PS51918">
    <property type="entry name" value="RADICAL_SAM"/>
    <property type="match status" value="1"/>
</dbReference>
<evidence type="ECO:0000256" key="4">
    <source>
        <dbReference type="ARBA" id="ARBA00022490"/>
    </source>
</evidence>
<dbReference type="GO" id="GO:0030488">
    <property type="term" value="P:tRNA methylation"/>
    <property type="evidence" value="ECO:0007669"/>
    <property type="project" value="InterPro"/>
</dbReference>
<keyword evidence="5" id="KW-0698">rRNA processing</keyword>
<keyword evidence="4" id="KW-0963">Cytoplasm</keyword>
<feature type="domain" description="Radical SAM core" evidence="14">
    <location>
        <begin position="272"/>
        <end position="503"/>
    </location>
</feature>
<dbReference type="SFLD" id="SFLDG01062">
    <property type="entry name" value="methyltransferase_(Class_A)"/>
    <property type="match status" value="1"/>
</dbReference>
<gene>
    <name evidence="15" type="ORF">g.30388</name>
</gene>
<evidence type="ECO:0000256" key="2">
    <source>
        <dbReference type="ARBA" id="ARBA00004496"/>
    </source>
</evidence>
<proteinExistence type="inferred from homology"/>
<dbReference type="GO" id="GO:0046872">
    <property type="term" value="F:metal ion binding"/>
    <property type="evidence" value="ECO:0007669"/>
    <property type="project" value="UniProtKB-KW"/>
</dbReference>
<evidence type="ECO:0000256" key="3">
    <source>
        <dbReference type="ARBA" id="ARBA00022485"/>
    </source>
</evidence>
<evidence type="ECO:0000256" key="12">
    <source>
        <dbReference type="ARBA" id="ARBA00023157"/>
    </source>
</evidence>
<feature type="compositionally biased region" description="Pro residues" evidence="13">
    <location>
        <begin position="110"/>
        <end position="120"/>
    </location>
</feature>
<dbReference type="CDD" id="cd01335">
    <property type="entry name" value="Radical_SAM"/>
    <property type="match status" value="1"/>
</dbReference>
<feature type="region of interest" description="Disordered" evidence="13">
    <location>
        <begin position="36"/>
        <end position="150"/>
    </location>
</feature>
<keyword evidence="10" id="KW-0408">Iron</keyword>
<sequence length="527" mass="56284">MACMRCVAGWHRARLFSAGLVPPPLRRSAAPAYATHAASIRREPGPAPPAASAEGMKGGSRPVRPKTSIGFRAGRIAADGWSKLRPLRPTGKPASAVSTQPQGPASSPGPVRPTPDPPSSSGPNPLSDPGPLSGPSVVPRDPRLVDGPWTDLDGEAVLRAQRDAARLARESSRHSPGQVLLGRPAAELRALVSALGAPAYRAAQLRDGVLAGARSLEEVRGLPAALRAALRGAGVRTGRSTPRGAVTARDGTAKLLLQLADGRVVECVGIPEGPRLTVCVSSQVGCPMRCTFCATGKGGFARNLLPHEILDQVLAVGEHFGRRPSNVVFMGMGEPMLNLPSVLAALRALREDLGMGARHLTLSTVGVPGTLRQLAARRLQVTLAVSLHAPTQELRERIVPSARVYPLQALMADCTKYFEVSGRRVSFEYTLMAGVNDQPQHAIELTRLLRQHRSMRCHVNLIPWNAVDDAEFKSPSREAVEIFKSILEERRVPVSVRITRGLEAAAACGQLRNMYQKTPLQEFEVPA</sequence>
<keyword evidence="9" id="KW-0479">Metal-binding</keyword>
<comment type="cofactor">
    <cofactor evidence="1">
        <name>[4Fe-4S] cluster</name>
        <dbReference type="ChEBI" id="CHEBI:49883"/>
    </cofactor>
</comment>
<dbReference type="SFLD" id="SFLDS00029">
    <property type="entry name" value="Radical_SAM"/>
    <property type="match status" value="1"/>
</dbReference>
<dbReference type="FunFam" id="3.20.20.70:FF:000014">
    <property type="entry name" value="Probable dual-specificity RNA methyltransferase RlmN"/>
    <property type="match status" value="1"/>
</dbReference>
<keyword evidence="6" id="KW-0489">Methyltransferase</keyword>
<evidence type="ECO:0000256" key="8">
    <source>
        <dbReference type="ARBA" id="ARBA00022691"/>
    </source>
</evidence>
<dbReference type="Gene3D" id="3.20.20.70">
    <property type="entry name" value="Aldolase class I"/>
    <property type="match status" value="1"/>
</dbReference>
<dbReference type="NCBIfam" id="TIGR00048">
    <property type="entry name" value="rRNA_mod_RlmN"/>
    <property type="match status" value="1"/>
</dbReference>
<evidence type="ECO:0000313" key="15">
    <source>
        <dbReference type="EMBL" id="JAT71594.1"/>
    </source>
</evidence>
<dbReference type="EMBL" id="GDKF01007028">
    <property type="protein sequence ID" value="JAT71594.1"/>
    <property type="molecule type" value="Transcribed_RNA"/>
</dbReference>
<dbReference type="AlphaFoldDB" id="A0A1D1ZXB8"/>
<dbReference type="Pfam" id="PF04055">
    <property type="entry name" value="Radical_SAM"/>
    <property type="match status" value="1"/>
</dbReference>
<keyword evidence="3" id="KW-0004">4Fe-4S</keyword>